<keyword evidence="7" id="KW-1185">Reference proteome</keyword>
<organism evidence="6 7">
    <name type="scientific">Ruminococcoides intestinihominis</name>
    <dbReference type="NCBI Taxonomy" id="3133161"/>
    <lineage>
        <taxon>Bacteria</taxon>
        <taxon>Bacillati</taxon>
        <taxon>Bacillota</taxon>
        <taxon>Clostridia</taxon>
        <taxon>Eubacteriales</taxon>
        <taxon>Oscillospiraceae</taxon>
        <taxon>Ruminococcoides</taxon>
    </lineage>
</organism>
<dbReference type="Proteomes" id="UP001478133">
    <property type="component" value="Unassembled WGS sequence"/>
</dbReference>
<name>A0ABV1HVC7_9FIRM</name>
<dbReference type="EMBL" id="JBBMFI010000042">
    <property type="protein sequence ID" value="MEQ2566283.1"/>
    <property type="molecule type" value="Genomic_DNA"/>
</dbReference>
<dbReference type="InterPro" id="IPR003343">
    <property type="entry name" value="Big_2"/>
</dbReference>
<keyword evidence="4" id="KW-0732">Signal</keyword>
<feature type="domain" description="BIG2" evidence="5">
    <location>
        <begin position="371"/>
        <end position="449"/>
    </location>
</feature>
<gene>
    <name evidence="6" type="ORF">ABFO16_08550</name>
</gene>
<evidence type="ECO:0000313" key="6">
    <source>
        <dbReference type="EMBL" id="MEQ2566283.1"/>
    </source>
</evidence>
<sequence length="539" mass="59583">MKKLLCVIMTVVLFATTIATVCGATLGQQSNEFAEPLNSWRYKNGLPIRGIESVGASKSSKAWKRTSKGFVNNYGQVIQGATMKGIDVSQWNGNINWAKVAKSDVDYAIIRVGYGDNYTYQDDTYFKKNVRGCIDNKIPFGVYIYSYAVNTSMAKSEANHVLRLINGLKLDFPVYFDMEDNSQLKGTNRATRGAIAKTFCNAITAKGYKVGIYANLNWWNNYLTDKAFNNSKWYKWVAQYNSQCDYKGAYQMWQSTSSGVIDGVSSACGTFDFNFWFGKTITSSYAQPVKLSNTNYTFKYYDKEISKKLTATVYTTDKERGVKWSSSNKDVATVDSNGKVVAKGQGTCYITARAKFDTTKLARCKVKVQQMVIDVKSSKNIVRLEKPGSSYTLKATCTPTNADDKSVKWKSSNTLVATVNAIGKILAKKKGSCTVTATTNDGTKLTTACKVTVKKQTVTKVALNKKSVALNRGKKLTLKATCTPRNAYNKSVTWSTNNKNVAVVNSKGKVTAKRKGNCYITATAKDGSKKYARCKVVVK</sequence>
<dbReference type="SMART" id="SM00635">
    <property type="entry name" value="BID_2"/>
    <property type="match status" value="3"/>
</dbReference>
<dbReference type="CDD" id="cd06414">
    <property type="entry name" value="GH25_LytC-like"/>
    <property type="match status" value="1"/>
</dbReference>
<dbReference type="SUPFAM" id="SSF51445">
    <property type="entry name" value="(Trans)glycosidases"/>
    <property type="match status" value="1"/>
</dbReference>
<dbReference type="PANTHER" id="PTHR34135">
    <property type="entry name" value="LYSOZYME"/>
    <property type="match status" value="1"/>
</dbReference>
<comment type="caution">
    <text evidence="6">The sequence shown here is derived from an EMBL/GenBank/DDBJ whole genome shotgun (WGS) entry which is preliminary data.</text>
</comment>
<dbReference type="Pfam" id="PF01183">
    <property type="entry name" value="Glyco_hydro_25"/>
    <property type="match status" value="1"/>
</dbReference>
<dbReference type="PROSITE" id="PS51904">
    <property type="entry name" value="GLYCOSYL_HYDROL_F25_2"/>
    <property type="match status" value="1"/>
</dbReference>
<protein>
    <submittedName>
        <fullName evidence="6">Ig-like domain-containing protein</fullName>
    </submittedName>
</protein>
<comment type="similarity">
    <text evidence="1">Belongs to the glycosyl hydrolase 25 family.</text>
</comment>
<keyword evidence="2" id="KW-0378">Hydrolase</keyword>
<evidence type="ECO:0000256" key="4">
    <source>
        <dbReference type="SAM" id="SignalP"/>
    </source>
</evidence>
<evidence type="ECO:0000256" key="2">
    <source>
        <dbReference type="ARBA" id="ARBA00022801"/>
    </source>
</evidence>
<dbReference type="PANTHER" id="PTHR34135:SF2">
    <property type="entry name" value="LYSOZYME"/>
    <property type="match status" value="1"/>
</dbReference>
<accession>A0ABV1HVC7</accession>
<dbReference type="SMART" id="SM00641">
    <property type="entry name" value="Glyco_25"/>
    <property type="match status" value="1"/>
</dbReference>
<reference evidence="6 7" key="1">
    <citation type="submission" date="2024-03" db="EMBL/GenBank/DDBJ databases">
        <title>Human intestinal bacterial collection.</title>
        <authorList>
            <person name="Pauvert C."/>
            <person name="Hitch T.C.A."/>
            <person name="Clavel T."/>
        </authorList>
    </citation>
    <scope>NUCLEOTIDE SEQUENCE [LARGE SCALE GENOMIC DNA]</scope>
    <source>
        <strain evidence="6 7">CLA-AP-H18</strain>
    </source>
</reference>
<dbReference type="InterPro" id="IPR017853">
    <property type="entry name" value="GH"/>
</dbReference>
<evidence type="ECO:0000259" key="5">
    <source>
        <dbReference type="SMART" id="SM00635"/>
    </source>
</evidence>
<feature type="domain" description="BIG2" evidence="5">
    <location>
        <begin position="457"/>
        <end position="533"/>
    </location>
</feature>
<feature type="chain" id="PRO_5045374652" evidence="4">
    <location>
        <begin position="25"/>
        <end position="539"/>
    </location>
</feature>
<evidence type="ECO:0000313" key="7">
    <source>
        <dbReference type="Proteomes" id="UP001478133"/>
    </source>
</evidence>
<dbReference type="InterPro" id="IPR002053">
    <property type="entry name" value="Glyco_hydro_25"/>
</dbReference>
<dbReference type="InterPro" id="IPR008964">
    <property type="entry name" value="Invasin/intimin_cell_adhesion"/>
</dbReference>
<dbReference type="RefSeq" id="WP_211148280.1">
    <property type="nucleotide sequence ID" value="NZ_JBBMEY010000048.1"/>
</dbReference>
<dbReference type="Gene3D" id="3.20.20.80">
    <property type="entry name" value="Glycosidases"/>
    <property type="match status" value="1"/>
</dbReference>
<dbReference type="InterPro" id="IPR018077">
    <property type="entry name" value="Glyco_hydro_fam25_subgr"/>
</dbReference>
<proteinExistence type="inferred from homology"/>
<evidence type="ECO:0000256" key="3">
    <source>
        <dbReference type="ARBA" id="ARBA00023295"/>
    </source>
</evidence>
<dbReference type="Pfam" id="PF02368">
    <property type="entry name" value="Big_2"/>
    <property type="match status" value="3"/>
</dbReference>
<dbReference type="SUPFAM" id="SSF49373">
    <property type="entry name" value="Invasin/intimin cell-adhesion fragments"/>
    <property type="match status" value="3"/>
</dbReference>
<dbReference type="Gene3D" id="2.60.40.1080">
    <property type="match status" value="3"/>
</dbReference>
<keyword evidence="3" id="KW-0326">Glycosidase</keyword>
<feature type="domain" description="BIG2" evidence="5">
    <location>
        <begin position="292"/>
        <end position="365"/>
    </location>
</feature>
<evidence type="ECO:0000256" key="1">
    <source>
        <dbReference type="ARBA" id="ARBA00010646"/>
    </source>
</evidence>
<feature type="signal peptide" evidence="4">
    <location>
        <begin position="1"/>
        <end position="24"/>
    </location>
</feature>